<dbReference type="InterPro" id="IPR000092">
    <property type="entry name" value="Polyprenyl_synt"/>
</dbReference>
<evidence type="ECO:0000256" key="7">
    <source>
        <dbReference type="RuleBase" id="RU004466"/>
    </source>
</evidence>
<protein>
    <submittedName>
        <fullName evidence="8">Uncharacterized protein</fullName>
    </submittedName>
</protein>
<proteinExistence type="inferred from homology"/>
<evidence type="ECO:0000256" key="3">
    <source>
        <dbReference type="ARBA" id="ARBA00022679"/>
    </source>
</evidence>
<gene>
    <name evidence="8" type="ORF">PPL_08108</name>
</gene>
<dbReference type="EMBL" id="ADBJ01000037">
    <property type="protein sequence ID" value="EFA78653.1"/>
    <property type="molecule type" value="Genomic_DNA"/>
</dbReference>
<keyword evidence="9" id="KW-1185">Reference proteome</keyword>
<keyword evidence="3 7" id="KW-0808">Transferase</keyword>
<dbReference type="Gene3D" id="1.10.600.10">
    <property type="entry name" value="Farnesyl Diphosphate Synthase"/>
    <property type="match status" value="1"/>
</dbReference>
<dbReference type="SUPFAM" id="SSF48576">
    <property type="entry name" value="Terpenoid synthases"/>
    <property type="match status" value="1"/>
</dbReference>
<dbReference type="InParanoid" id="D3BIM9"/>
<evidence type="ECO:0000256" key="6">
    <source>
        <dbReference type="ARBA" id="ARBA00023229"/>
    </source>
</evidence>
<sequence>MEPFINKFIEKMTSKSFYVGEQSSYDAERYSNRQETGSVQMLDPLNRLNGQAASHSDYSLIEQDLNRMSLNIIDSITNGIQGSGEYAGGPTQLTHPLLKSIGTYYFEMKGKRIRPTVLLLLARAITSNDCPSEPISESQLKLAQVVEMLHTASLVHDDVIDGADTRREMASVNCAYSNKLAILCGNFLTARTIVLLSTLRNHHVTELVSNIISDLVDGELMQIKSNSTSFESYIRKTYLKTASLFANGCRSIAVLSGADANMTNMATEFGKNLGLAFQIIDDLLDVTGSSESLGKPASVDMSLGLATAPVLFALEEYPDLEVLINRKFSESGDVDIANQLVLKSNAIEKTKSLAIEYCNKSIEFLMKLPQSQSRDLLITLTQSKVIRFDLIGLKSTISMSLFVKCSVLIIDGIGCRI</sequence>
<evidence type="ECO:0000313" key="8">
    <source>
        <dbReference type="EMBL" id="EFA78653.1"/>
    </source>
</evidence>
<evidence type="ECO:0000256" key="2">
    <source>
        <dbReference type="ARBA" id="ARBA00006706"/>
    </source>
</evidence>
<comment type="similarity">
    <text evidence="2 7">Belongs to the FPP/GGPP synthase family.</text>
</comment>
<dbReference type="PANTHER" id="PTHR12001:SF69">
    <property type="entry name" value="ALL TRANS-POLYPRENYL-DIPHOSPHATE SYNTHASE PDSS1"/>
    <property type="match status" value="1"/>
</dbReference>
<dbReference type="GO" id="GO:0006744">
    <property type="term" value="P:ubiquinone biosynthetic process"/>
    <property type="evidence" value="ECO:0007669"/>
    <property type="project" value="TreeGrafter"/>
</dbReference>
<accession>D3BIM9</accession>
<dbReference type="AlphaFoldDB" id="D3BIM9"/>
<evidence type="ECO:0000256" key="5">
    <source>
        <dbReference type="ARBA" id="ARBA00022842"/>
    </source>
</evidence>
<dbReference type="OMA" id="GKQMRPM"/>
<dbReference type="STRING" id="670386.D3BIM9"/>
<dbReference type="GeneID" id="31363588"/>
<evidence type="ECO:0000256" key="4">
    <source>
        <dbReference type="ARBA" id="ARBA00022723"/>
    </source>
</evidence>
<dbReference type="InterPro" id="IPR033749">
    <property type="entry name" value="Polyprenyl_synt_CS"/>
</dbReference>
<dbReference type="GO" id="GO:1990234">
    <property type="term" value="C:transferase complex"/>
    <property type="evidence" value="ECO:0007669"/>
    <property type="project" value="TreeGrafter"/>
</dbReference>
<keyword evidence="5" id="KW-0460">Magnesium</keyword>
<dbReference type="PANTHER" id="PTHR12001">
    <property type="entry name" value="GERANYLGERANYL PYROPHOSPHATE SYNTHASE"/>
    <property type="match status" value="1"/>
</dbReference>
<comment type="caution">
    <text evidence="8">The sequence shown here is derived from an EMBL/GenBank/DDBJ whole genome shotgun (WGS) entry which is preliminary data.</text>
</comment>
<dbReference type="CDD" id="cd00685">
    <property type="entry name" value="Trans_IPPS_HT"/>
    <property type="match status" value="1"/>
</dbReference>
<keyword evidence="4" id="KW-0479">Metal-binding</keyword>
<organism evidence="8 9">
    <name type="scientific">Heterostelium pallidum (strain ATCC 26659 / Pp 5 / PN500)</name>
    <name type="common">Cellular slime mold</name>
    <name type="synonym">Polysphondylium pallidum</name>
    <dbReference type="NCBI Taxonomy" id="670386"/>
    <lineage>
        <taxon>Eukaryota</taxon>
        <taxon>Amoebozoa</taxon>
        <taxon>Evosea</taxon>
        <taxon>Eumycetozoa</taxon>
        <taxon>Dictyostelia</taxon>
        <taxon>Acytosteliales</taxon>
        <taxon>Acytosteliaceae</taxon>
        <taxon>Heterostelium</taxon>
    </lineage>
</organism>
<dbReference type="Proteomes" id="UP000001396">
    <property type="component" value="Unassembled WGS sequence"/>
</dbReference>
<comment type="cofactor">
    <cofactor evidence="1">
        <name>Mg(2+)</name>
        <dbReference type="ChEBI" id="CHEBI:18420"/>
    </cofactor>
</comment>
<dbReference type="Pfam" id="PF00348">
    <property type="entry name" value="polyprenyl_synt"/>
    <property type="match status" value="1"/>
</dbReference>
<evidence type="ECO:0000313" key="9">
    <source>
        <dbReference type="Proteomes" id="UP000001396"/>
    </source>
</evidence>
<dbReference type="RefSeq" id="XP_020430777.1">
    <property type="nucleotide sequence ID" value="XM_020578938.1"/>
</dbReference>
<dbReference type="SFLD" id="SFLDS00005">
    <property type="entry name" value="Isoprenoid_Synthase_Type_I"/>
    <property type="match status" value="1"/>
</dbReference>
<keyword evidence="6" id="KW-0414">Isoprene biosynthesis</keyword>
<dbReference type="InterPro" id="IPR008949">
    <property type="entry name" value="Isoprenoid_synthase_dom_sf"/>
</dbReference>
<dbReference type="GO" id="GO:0046872">
    <property type="term" value="F:metal ion binding"/>
    <property type="evidence" value="ECO:0007669"/>
    <property type="project" value="UniProtKB-KW"/>
</dbReference>
<evidence type="ECO:0000256" key="1">
    <source>
        <dbReference type="ARBA" id="ARBA00001946"/>
    </source>
</evidence>
<reference evidence="8 9" key="1">
    <citation type="journal article" date="2011" name="Genome Res.">
        <title>Phylogeny-wide analysis of social amoeba genomes highlights ancient origins for complex intercellular communication.</title>
        <authorList>
            <person name="Heidel A.J."/>
            <person name="Lawal H.M."/>
            <person name="Felder M."/>
            <person name="Schilde C."/>
            <person name="Helps N.R."/>
            <person name="Tunggal B."/>
            <person name="Rivero F."/>
            <person name="John U."/>
            <person name="Schleicher M."/>
            <person name="Eichinger L."/>
            <person name="Platzer M."/>
            <person name="Noegel A.A."/>
            <person name="Schaap P."/>
            <person name="Gloeckner G."/>
        </authorList>
    </citation>
    <scope>NUCLEOTIDE SEQUENCE [LARGE SCALE GENOMIC DNA]</scope>
    <source>
        <strain evidence="9">ATCC 26659 / Pp 5 / PN500</strain>
    </source>
</reference>
<dbReference type="GO" id="GO:0008299">
    <property type="term" value="P:isoprenoid biosynthetic process"/>
    <property type="evidence" value="ECO:0007669"/>
    <property type="project" value="UniProtKB-KW"/>
</dbReference>
<dbReference type="PROSITE" id="PS00444">
    <property type="entry name" value="POLYPRENYL_SYNTHASE_2"/>
    <property type="match status" value="1"/>
</dbReference>
<name>D3BIM9_HETP5</name>
<dbReference type="GO" id="GO:0004659">
    <property type="term" value="F:prenyltransferase activity"/>
    <property type="evidence" value="ECO:0007669"/>
    <property type="project" value="InterPro"/>
</dbReference>